<name>A0A1I2YG05_9BACT</name>
<organism evidence="1 2">
    <name type="scientific">Pontibacter chinhatensis</name>
    <dbReference type="NCBI Taxonomy" id="1436961"/>
    <lineage>
        <taxon>Bacteria</taxon>
        <taxon>Pseudomonadati</taxon>
        <taxon>Bacteroidota</taxon>
        <taxon>Cytophagia</taxon>
        <taxon>Cytophagales</taxon>
        <taxon>Hymenobacteraceae</taxon>
        <taxon>Pontibacter</taxon>
    </lineage>
</organism>
<proteinExistence type="predicted"/>
<protein>
    <submittedName>
        <fullName evidence="1">Uncharacterized protein</fullName>
    </submittedName>
</protein>
<reference evidence="2" key="1">
    <citation type="submission" date="2016-10" db="EMBL/GenBank/DDBJ databases">
        <authorList>
            <person name="Varghese N."/>
            <person name="Submissions S."/>
        </authorList>
    </citation>
    <scope>NUCLEOTIDE SEQUENCE [LARGE SCALE GENOMIC DNA]</scope>
    <source>
        <strain evidence="2">LP51</strain>
    </source>
</reference>
<evidence type="ECO:0000313" key="1">
    <source>
        <dbReference type="EMBL" id="SFH24538.1"/>
    </source>
</evidence>
<dbReference type="Proteomes" id="UP000198724">
    <property type="component" value="Unassembled WGS sequence"/>
</dbReference>
<sequence length="52" mass="6048">MYFISEKPYSPPSYSKKAPRYTLQGYKKTGNSRHAVARLYFALDFRFILPAA</sequence>
<dbReference type="AlphaFoldDB" id="A0A1I2YG05"/>
<keyword evidence="2" id="KW-1185">Reference proteome</keyword>
<dbReference type="EMBL" id="FOOT01000008">
    <property type="protein sequence ID" value="SFH24538.1"/>
    <property type="molecule type" value="Genomic_DNA"/>
</dbReference>
<dbReference type="STRING" id="1436961.SAMN05421739_10857"/>
<accession>A0A1I2YG05</accession>
<gene>
    <name evidence="1" type="ORF">SAMN05421739_10857</name>
</gene>
<evidence type="ECO:0000313" key="2">
    <source>
        <dbReference type="Proteomes" id="UP000198724"/>
    </source>
</evidence>